<organism evidence="1 2">
    <name type="scientific">Phaeodactylibacter xiamenensis</name>
    <dbReference type="NCBI Taxonomy" id="1524460"/>
    <lineage>
        <taxon>Bacteria</taxon>
        <taxon>Pseudomonadati</taxon>
        <taxon>Bacteroidota</taxon>
        <taxon>Saprospiria</taxon>
        <taxon>Saprospirales</taxon>
        <taxon>Haliscomenobacteraceae</taxon>
        <taxon>Phaeodactylibacter</taxon>
    </lineage>
</organism>
<gene>
    <name evidence="1" type="ORF">IX84_18340</name>
</gene>
<keyword evidence="2" id="KW-1185">Reference proteome</keyword>
<evidence type="ECO:0000313" key="1">
    <source>
        <dbReference type="EMBL" id="KGE86993.1"/>
    </source>
</evidence>
<evidence type="ECO:0000313" key="2">
    <source>
        <dbReference type="Proteomes" id="UP000029736"/>
    </source>
</evidence>
<dbReference type="RefSeq" id="WP_044223622.1">
    <property type="nucleotide sequence ID" value="NZ_JPOS01000039.1"/>
</dbReference>
<name>A0A098S5A5_9BACT</name>
<comment type="caution">
    <text evidence="1">The sequence shown here is derived from an EMBL/GenBank/DDBJ whole genome shotgun (WGS) entry which is preliminary data.</text>
</comment>
<dbReference type="EMBL" id="JPOS01000039">
    <property type="protein sequence ID" value="KGE86993.1"/>
    <property type="molecule type" value="Genomic_DNA"/>
</dbReference>
<dbReference type="STRING" id="1524460.IX84_18340"/>
<proteinExistence type="predicted"/>
<dbReference type="OrthoDB" id="980645at2"/>
<dbReference type="Proteomes" id="UP000029736">
    <property type="component" value="Unassembled WGS sequence"/>
</dbReference>
<accession>A0A098S5A5</accession>
<dbReference type="AlphaFoldDB" id="A0A098S5A5"/>
<sequence length="134" mass="14784">MPIFTIKMYRIALISILCLLAVVPALRLSIIYGCYELNKEHITNTYCVNIDEPVLMCSGKCYVNDIIAESSADDGAQAPLPVADDLRPITPFFPEGFCCAAIIAVRDGQPLPAIFTENLHHRLYAASIFKPPRA</sequence>
<protein>
    <submittedName>
        <fullName evidence="1">Uncharacterized protein</fullName>
    </submittedName>
</protein>
<reference evidence="1 2" key="1">
    <citation type="journal article" date="2014" name="Int. J. Syst. Evol. Microbiol.">
        <title>Phaeodactylibacter xiamenensis gen. nov., sp. nov., a member of the family Saprospiraceae isolated from the marine alga Phaeodactylum tricornutum.</title>
        <authorList>
            <person name="Chen Z.Jr."/>
            <person name="Lei X."/>
            <person name="Lai Q."/>
            <person name="Li Y."/>
            <person name="Zhang B."/>
            <person name="Zhang J."/>
            <person name="Zhang H."/>
            <person name="Yang L."/>
            <person name="Zheng W."/>
            <person name="Tian Y."/>
            <person name="Yu Z."/>
            <person name="Xu H.Jr."/>
            <person name="Zheng T."/>
        </authorList>
    </citation>
    <scope>NUCLEOTIDE SEQUENCE [LARGE SCALE GENOMIC DNA]</scope>
    <source>
        <strain evidence="1 2">KD52</strain>
    </source>
</reference>